<keyword evidence="3" id="KW-0274">FAD</keyword>
<dbReference type="Pfam" id="PF07992">
    <property type="entry name" value="Pyr_redox_2"/>
    <property type="match status" value="1"/>
</dbReference>
<dbReference type="RefSeq" id="WP_182846772.1">
    <property type="nucleotide sequence ID" value="NZ_BAAALP010000151.1"/>
</dbReference>
<keyword evidence="2" id="KW-0285">Flavoprotein</keyword>
<dbReference type="Gene3D" id="3.50.50.100">
    <property type="match status" value="1"/>
</dbReference>
<name>A0A7W3LUU7_ACTNM</name>
<reference evidence="6 7" key="1">
    <citation type="submission" date="2020-08" db="EMBL/GenBank/DDBJ databases">
        <title>Genomic Encyclopedia of Type Strains, Phase IV (KMG-IV): sequencing the most valuable type-strain genomes for metagenomic binning, comparative biology and taxonomic classification.</title>
        <authorList>
            <person name="Goeker M."/>
        </authorList>
    </citation>
    <scope>NUCLEOTIDE SEQUENCE [LARGE SCALE GENOMIC DNA]</scope>
    <source>
        <strain evidence="6 7">DSM 44197</strain>
    </source>
</reference>
<evidence type="ECO:0000256" key="2">
    <source>
        <dbReference type="ARBA" id="ARBA00022630"/>
    </source>
</evidence>
<accession>A0A7W3LUU7</accession>
<dbReference type="PRINTS" id="PR00411">
    <property type="entry name" value="PNDRDTASEI"/>
</dbReference>
<dbReference type="InterPro" id="IPR023753">
    <property type="entry name" value="FAD/NAD-binding_dom"/>
</dbReference>
<dbReference type="PANTHER" id="PTHR43735">
    <property type="entry name" value="APOPTOSIS-INDUCING FACTOR 1"/>
    <property type="match status" value="1"/>
</dbReference>
<evidence type="ECO:0000256" key="3">
    <source>
        <dbReference type="ARBA" id="ARBA00022827"/>
    </source>
</evidence>
<dbReference type="GO" id="GO:0005737">
    <property type="term" value="C:cytoplasm"/>
    <property type="evidence" value="ECO:0007669"/>
    <property type="project" value="TreeGrafter"/>
</dbReference>
<dbReference type="AlphaFoldDB" id="A0A7W3LUU7"/>
<keyword evidence="4" id="KW-0560">Oxidoreductase</keyword>
<dbReference type="PANTHER" id="PTHR43735:SF3">
    <property type="entry name" value="FERROPTOSIS SUPPRESSOR PROTEIN 1"/>
    <property type="match status" value="1"/>
</dbReference>
<comment type="caution">
    <text evidence="6">The sequence shown here is derived from an EMBL/GenBank/DDBJ whole genome shotgun (WGS) entry which is preliminary data.</text>
</comment>
<protein>
    <submittedName>
        <fullName evidence="6">NADH dehydrogenase FAD-containing subunit</fullName>
    </submittedName>
</protein>
<evidence type="ECO:0000313" key="7">
    <source>
        <dbReference type="Proteomes" id="UP000572680"/>
    </source>
</evidence>
<dbReference type="PRINTS" id="PR00368">
    <property type="entry name" value="FADPNR"/>
</dbReference>
<evidence type="ECO:0000313" key="6">
    <source>
        <dbReference type="EMBL" id="MBA8954751.1"/>
    </source>
</evidence>
<evidence type="ECO:0000256" key="1">
    <source>
        <dbReference type="ARBA" id="ARBA00006442"/>
    </source>
</evidence>
<evidence type="ECO:0000256" key="4">
    <source>
        <dbReference type="ARBA" id="ARBA00023002"/>
    </source>
</evidence>
<gene>
    <name evidence="6" type="ORF">HNR61_006408</name>
</gene>
<proteinExistence type="inferred from homology"/>
<keyword evidence="7" id="KW-1185">Reference proteome</keyword>
<dbReference type="InterPro" id="IPR036188">
    <property type="entry name" value="FAD/NAD-bd_sf"/>
</dbReference>
<dbReference type="GO" id="GO:0050660">
    <property type="term" value="F:flavin adenine dinucleotide binding"/>
    <property type="evidence" value="ECO:0007669"/>
    <property type="project" value="TreeGrafter"/>
</dbReference>
<dbReference type="Proteomes" id="UP000572680">
    <property type="component" value="Unassembled WGS sequence"/>
</dbReference>
<dbReference type="SUPFAM" id="SSF51905">
    <property type="entry name" value="FAD/NAD(P)-binding domain"/>
    <property type="match status" value="1"/>
</dbReference>
<evidence type="ECO:0000259" key="5">
    <source>
        <dbReference type="Pfam" id="PF07992"/>
    </source>
</evidence>
<dbReference type="EMBL" id="JACJIA010000009">
    <property type="protein sequence ID" value="MBA8954751.1"/>
    <property type="molecule type" value="Genomic_DNA"/>
</dbReference>
<organism evidence="6 7">
    <name type="scientific">Actinomadura namibiensis</name>
    <dbReference type="NCBI Taxonomy" id="182080"/>
    <lineage>
        <taxon>Bacteria</taxon>
        <taxon>Bacillati</taxon>
        <taxon>Actinomycetota</taxon>
        <taxon>Actinomycetes</taxon>
        <taxon>Streptosporangiales</taxon>
        <taxon>Thermomonosporaceae</taxon>
        <taxon>Actinomadura</taxon>
    </lineage>
</organism>
<comment type="similarity">
    <text evidence="1">Belongs to the FAD-dependent oxidoreductase family.</text>
</comment>
<sequence length="366" mass="38237">MGRTVVVVGGGYGGASVARALDERADVVLVEPRDAFVQNAVAMRALARPEWADSMFFPYDRLLERGRVVRDRAVSVEPGGVELASGERLAADHVVIATGSAYPSPFKTGAADAATAREEILRIHKDLAAADRVLVVGAGPVGLELAGEAKAFWPDKRITVVDPAERLLPAFRDDLRADLHRHLDELGVDLRLGTTVETPPTEPGRAGTFTVSSGDGPITADIWFRAYGVTVDTAHLGPGLRAARTPGGLLRVTGNLNVAGHATVHAVGDVTDLPEAKMAGNAMQHAEVVAQNILAALDGEGPTAVHRPSPIPFVLLPLGPDRGVGQVPSPDGPVVLPAAAVGEYKGADLFTGRFNDLFGTSLPVPA</sequence>
<feature type="domain" description="FAD/NAD(P)-binding" evidence="5">
    <location>
        <begin position="4"/>
        <end position="285"/>
    </location>
</feature>
<dbReference type="GO" id="GO:0004174">
    <property type="term" value="F:electron-transferring-flavoprotein dehydrogenase activity"/>
    <property type="evidence" value="ECO:0007669"/>
    <property type="project" value="TreeGrafter"/>
</dbReference>